<accession>A0A2M9DB86</accession>
<dbReference type="EMBL" id="CP019124">
    <property type="protein sequence ID" value="APX89813.1"/>
    <property type="molecule type" value="Genomic_DNA"/>
</dbReference>
<dbReference type="NCBIfam" id="TIGR02786">
    <property type="entry name" value="addB_alphas"/>
    <property type="match status" value="1"/>
</dbReference>
<name>A0A1U7DIV2_9RHOB</name>
<keyword evidence="4" id="KW-1185">Reference proteome</keyword>
<dbReference type="OrthoDB" id="9780606at2"/>
<gene>
    <name evidence="3" type="ORF">BV394_08875</name>
</gene>
<dbReference type="Gene3D" id="3.90.320.10">
    <property type="match status" value="1"/>
</dbReference>
<evidence type="ECO:0000256" key="1">
    <source>
        <dbReference type="SAM" id="MobiDB-lite"/>
    </source>
</evidence>
<feature type="compositionally biased region" description="Pro residues" evidence="1">
    <location>
        <begin position="705"/>
        <end position="720"/>
    </location>
</feature>
<feature type="region of interest" description="Disordered" evidence="1">
    <location>
        <begin position="702"/>
        <end position="723"/>
    </location>
</feature>
<dbReference type="InterPro" id="IPR014153">
    <property type="entry name" value="Ds_break_AddB"/>
</dbReference>
<dbReference type="AlphaFoldDB" id="A0A1U7DIV2"/>
<evidence type="ECO:0000313" key="3">
    <source>
        <dbReference type="EMBL" id="APX89813.1"/>
    </source>
</evidence>
<dbReference type="Proteomes" id="UP000187266">
    <property type="component" value="Chromosome"/>
</dbReference>
<dbReference type="RefSeq" id="WP_076979834.1">
    <property type="nucleotide sequence ID" value="NZ_CP019124.1"/>
</dbReference>
<dbReference type="InterPro" id="IPR011604">
    <property type="entry name" value="PDDEXK-like_dom_sf"/>
</dbReference>
<proteinExistence type="predicted"/>
<dbReference type="InterPro" id="IPR038726">
    <property type="entry name" value="PDDEXK_AddAB-type"/>
</dbReference>
<organism evidence="3 4">
    <name type="scientific">Brevirhabdus pacifica</name>
    <dbReference type="NCBI Taxonomy" id="1267768"/>
    <lineage>
        <taxon>Bacteria</taxon>
        <taxon>Pseudomonadati</taxon>
        <taxon>Pseudomonadota</taxon>
        <taxon>Alphaproteobacteria</taxon>
        <taxon>Rhodobacterales</taxon>
        <taxon>Paracoccaceae</taxon>
        <taxon>Brevirhabdus</taxon>
    </lineage>
</organism>
<dbReference type="STRING" id="1267768.BV394_08875"/>
<dbReference type="SUPFAM" id="SSF52540">
    <property type="entry name" value="P-loop containing nucleoside triphosphate hydrolases"/>
    <property type="match status" value="1"/>
</dbReference>
<dbReference type="SUPFAM" id="SSF52980">
    <property type="entry name" value="Restriction endonuclease-like"/>
    <property type="match status" value="1"/>
</dbReference>
<dbReference type="Pfam" id="PF12705">
    <property type="entry name" value="PDDEXK_1"/>
    <property type="match status" value="1"/>
</dbReference>
<protein>
    <submittedName>
        <fullName evidence="3">Double-strand break repair protein AddB</fullName>
    </submittedName>
</protein>
<evidence type="ECO:0000313" key="4">
    <source>
        <dbReference type="Proteomes" id="UP000187266"/>
    </source>
</evidence>
<reference evidence="3 4" key="1">
    <citation type="submission" date="2017-01" db="EMBL/GenBank/DDBJ databases">
        <title>Genomic analysis of Xuhuaishuia manganoxidans DY6-4.</title>
        <authorList>
            <person name="Wang X."/>
        </authorList>
    </citation>
    <scope>NUCLEOTIDE SEQUENCE [LARGE SCALE GENOMIC DNA]</scope>
    <source>
        <strain evidence="3 4">DY6-4</strain>
    </source>
</reference>
<evidence type="ECO:0000259" key="2">
    <source>
        <dbReference type="Pfam" id="PF12705"/>
    </source>
</evidence>
<dbReference type="InterPro" id="IPR011335">
    <property type="entry name" value="Restrct_endonuc-II-like"/>
</dbReference>
<accession>A0A1U7DIV2</accession>
<dbReference type="InterPro" id="IPR027417">
    <property type="entry name" value="P-loop_NTPase"/>
</dbReference>
<feature type="domain" description="PD-(D/E)XK endonuclease-like" evidence="2">
    <location>
        <begin position="726"/>
        <end position="933"/>
    </location>
</feature>
<sequence length="993" mass="109585">MFDPSGQPRILALPPGCDFPKYLVKGLLSRLEGADPAELARVDLYVNTRRMARRVGELFADGTPRLLPRIRLITDVSAHPDLADLPPALPPLRRQLLLAQLIARLLEQEPDLAPRAAIFDLAASLAALLDEMQGEGVPFERLEGLDVGQLSGHWQRSLRFLNLVTRFLETGGAEMDREARQRAAIERLIALWQTAPPQNPVIVAGSTGSRGATSLFLQAVARLPQGAVVLPGFDFAMPDHGWQALDDAFTAEDHPQFRFARLLDSLDMQPAEVANWCPGAPEPRARNALVSLALRPAPVTDQWMSEGPALGPVAPAMEAVDLIEAPSVRSEALAIALSLREAVAEGRRAALITPDRMLSRQVTAALDRWHIRPDDSAGMPLHLSAPGRFLRHVAALIDQKLSAESLLTLLKHPMTHSGPAGRGEHLRLTRELELSLRRSGPVFPTDDDLRAWAARRDEAGAVAWTDWLARTLDGLGGVGTGPLGRIVDRHVAVAEALALGQTPDGVETADREGATDEAGELWQKDAGQKAARILAEMRAEAEYCAAITPADYAALLDKLLSGEEVRRTQEAHPDVMIWGTLEARVQGADLVVLGGLNDGTWPAMPTPDPWLNRSLRHQARLLLPERGIGLSAHDFQQAVAAPRVLLSRAIRNAEAETVPSRWLNRLVNLLNGLSGDQDGPEVLDAMRARGRRYLDLAAAMERPARPLPPARRPSPRPPVHARPRNLSVTSIQTLIRDPYAIYARHVLRLNKLDPLRPEPDPPLRGTVLHDILDEFIRETKAALPQEPRDLLMGIAARRMEQDVPWPTTRRIWLARLDRVADWFIEEEIRRRQEGAPLVIEEKRTLPLGDLDFTLTGKVDRIDRQNDGTMVVYDYKTGEAPTKPMIEHFDKQLLLEAAMIEQGAFEDCAGASVSAVTYISLGSKPKTTVHRLEPGTAQAIWTDLAELIRAWSMPERGYTSRRAMNLRTDARDYDHLARFGEWDESSEPGPEEVG</sequence>